<comment type="caution">
    <text evidence="1">The sequence shown here is derived from an EMBL/GenBank/DDBJ whole genome shotgun (WGS) entry which is preliminary data.</text>
</comment>
<proteinExistence type="predicted"/>
<keyword evidence="2" id="KW-1185">Reference proteome</keyword>
<gene>
    <name evidence="1" type="ORF">MKW94_026925</name>
</gene>
<dbReference type="EMBL" id="JAJJMA010198930">
    <property type="protein sequence ID" value="MCL7039220.1"/>
    <property type="molecule type" value="Genomic_DNA"/>
</dbReference>
<reference evidence="1" key="1">
    <citation type="submission" date="2022-03" db="EMBL/GenBank/DDBJ databases">
        <title>A functionally conserved STORR gene fusion in Papaver species that diverged 16.8 million years ago.</title>
        <authorList>
            <person name="Catania T."/>
        </authorList>
    </citation>
    <scope>NUCLEOTIDE SEQUENCE</scope>
    <source>
        <strain evidence="1">S-191538</strain>
    </source>
</reference>
<evidence type="ECO:0000313" key="1">
    <source>
        <dbReference type="EMBL" id="MCL7039220.1"/>
    </source>
</evidence>
<dbReference type="Proteomes" id="UP001177140">
    <property type="component" value="Unassembled WGS sequence"/>
</dbReference>
<dbReference type="AlphaFoldDB" id="A0AA41VDG5"/>
<accession>A0AA41VDG5</accession>
<protein>
    <submittedName>
        <fullName evidence="1">Uncharacterized protein</fullName>
    </submittedName>
</protein>
<name>A0AA41VDG5_PAPNU</name>
<evidence type="ECO:0000313" key="2">
    <source>
        <dbReference type="Proteomes" id="UP001177140"/>
    </source>
</evidence>
<sequence length="237" mass="27309">MASMACIKSAFSVVPLNAKKALKVKYVRMNVSCFNAKQNVRGMVKNFSNTFVVLFRSLSSNSIKVRGVFGESHLKEWWSKVHLTMIKLLIAKVLIYFNTRCSINTSIKRKIREEKNLVPNDVNSITNGEIRRMNTEFKLLHTDVEMVNYGKHRIRQILEKNLLVKDKEETKKETPTIVADKKILVVTKDIDLINKFSVVCVSFLVKVKNQEEFDMFQEKISSEIYMLIASLQKISLA</sequence>
<organism evidence="1 2">
    <name type="scientific">Papaver nudicaule</name>
    <name type="common">Iceland poppy</name>
    <dbReference type="NCBI Taxonomy" id="74823"/>
    <lineage>
        <taxon>Eukaryota</taxon>
        <taxon>Viridiplantae</taxon>
        <taxon>Streptophyta</taxon>
        <taxon>Embryophyta</taxon>
        <taxon>Tracheophyta</taxon>
        <taxon>Spermatophyta</taxon>
        <taxon>Magnoliopsida</taxon>
        <taxon>Ranunculales</taxon>
        <taxon>Papaveraceae</taxon>
        <taxon>Papaveroideae</taxon>
        <taxon>Papaver</taxon>
    </lineage>
</organism>